<evidence type="ECO:0000256" key="2">
    <source>
        <dbReference type="ARBA" id="ARBA00009810"/>
    </source>
</evidence>
<evidence type="ECO:0000256" key="4">
    <source>
        <dbReference type="ARBA" id="ARBA00022452"/>
    </source>
</evidence>
<keyword evidence="3 10" id="KW-0813">Transport</keyword>
<evidence type="ECO:0000256" key="1">
    <source>
        <dbReference type="ARBA" id="ARBA00004571"/>
    </source>
</evidence>
<gene>
    <name evidence="15" type="ORF">EV659_10521</name>
</gene>
<keyword evidence="9 10" id="KW-0998">Cell outer membrane</keyword>
<dbReference type="PROSITE" id="PS52016">
    <property type="entry name" value="TONB_DEPENDENT_REC_3"/>
    <property type="match status" value="1"/>
</dbReference>
<comment type="subcellular location">
    <subcellularLocation>
        <location evidence="1 10">Cell outer membrane</location>
        <topology evidence="1 10">Multi-pass membrane protein</topology>
    </subcellularLocation>
</comment>
<dbReference type="InterPro" id="IPR011276">
    <property type="entry name" value="TonB_haem/Hb_rcpt"/>
</dbReference>
<reference evidence="15 16" key="1">
    <citation type="submission" date="2019-03" db="EMBL/GenBank/DDBJ databases">
        <title>Genomic Encyclopedia of Type Strains, Phase IV (KMG-IV): sequencing the most valuable type-strain genomes for metagenomic binning, comparative biology and taxonomic classification.</title>
        <authorList>
            <person name="Goeker M."/>
        </authorList>
    </citation>
    <scope>NUCLEOTIDE SEQUENCE [LARGE SCALE GENOMIC DNA]</scope>
    <source>
        <strain evidence="15 16">DSM 2132</strain>
    </source>
</reference>
<proteinExistence type="inferred from homology"/>
<evidence type="ECO:0000256" key="10">
    <source>
        <dbReference type="PROSITE-ProRule" id="PRU01360"/>
    </source>
</evidence>
<dbReference type="InParanoid" id="A0A4V2SPC8"/>
<keyword evidence="4 10" id="KW-1134">Transmembrane beta strand</keyword>
<feature type="domain" description="TonB-dependent receptor plug" evidence="14">
    <location>
        <begin position="67"/>
        <end position="170"/>
    </location>
</feature>
<name>A0A4V2SPC8_RHOSA</name>
<dbReference type="SUPFAM" id="SSF56935">
    <property type="entry name" value="Porins"/>
    <property type="match status" value="1"/>
</dbReference>
<evidence type="ECO:0000256" key="5">
    <source>
        <dbReference type="ARBA" id="ARBA00022692"/>
    </source>
</evidence>
<sequence>MSPTPFARSSRSCRLSSAVSPVAVGLAFLALGQGGAAAADLPDSVAADNAEIDEIVVTATRTERERFKTPVATSVINRDMIDVAQPYGYQDIFETIPGVEIQGGARRIAEEPNVRGFSDEQVVIRVDGARQNFDLGHRGRFFVDPDLLSGIEVIRGSASALYGSGALGGVISLETREAGDLLRPGETYGARVKLGYRQQGNEPLVSAGAFGDLGVVDFFVNGVYRQVFDDLEDGSGNPIIDSEDRIFNGIAVLGFDLGDQHRLKIVADILDNDGENPTNANAVSSDTTVVDRETQERGIRFNYRYGAPTLDLIDFNVAGYYQKIDLTEDRRFDNRVDTSDFESFGIDAYNISDVYDSDLISLRLTYGVEAFKDQQSGERDRQVRLQFPDAERSFVALYAQSEIDLFDGRVSIIPGLRWDSFSLTPEGDLPEIDRNRVTPRVSVGFSPIEQIYIWGGYSEAFRAPSLTQSFADGVHFSVPLGRDPETGIEQIVVNQFVPNAELEPEETQSYEIGIRAQQREVLVADDYIEASFTAYRSDVDNYIDQRVTFIAGPPSFQPPAGPLIFPGTTSTVNVDARIEGLEMDLRYDAPRFMVALAGHAIDGDNRLTGAGIGSIPQNRLTIQAEGRLPNWGLRAGTRVTLAAAQDDVPEENVIGESYETVDLYASWTPRDGTLEGATFTLGLDNIFDQTFSIFPTVINQPGFGVRLTASYRFGA</sequence>
<protein>
    <submittedName>
        <fullName evidence="15">Hemoglobin/transferrin/lactoferrin receptor protein</fullName>
    </submittedName>
</protein>
<dbReference type="GO" id="GO:0044718">
    <property type="term" value="P:siderophore transmembrane transport"/>
    <property type="evidence" value="ECO:0007669"/>
    <property type="project" value="TreeGrafter"/>
</dbReference>
<dbReference type="InterPro" id="IPR012910">
    <property type="entry name" value="Plug_dom"/>
</dbReference>
<evidence type="ECO:0000256" key="7">
    <source>
        <dbReference type="ARBA" id="ARBA00023077"/>
    </source>
</evidence>
<evidence type="ECO:0000256" key="3">
    <source>
        <dbReference type="ARBA" id="ARBA00022448"/>
    </source>
</evidence>
<evidence type="ECO:0000313" key="16">
    <source>
        <dbReference type="Proteomes" id="UP000295399"/>
    </source>
</evidence>
<accession>A0A4V2SPC8</accession>
<comment type="similarity">
    <text evidence="2 10 11">Belongs to the TonB-dependent receptor family.</text>
</comment>
<dbReference type="PANTHER" id="PTHR30069">
    <property type="entry name" value="TONB-DEPENDENT OUTER MEMBRANE RECEPTOR"/>
    <property type="match status" value="1"/>
</dbReference>
<evidence type="ECO:0000256" key="8">
    <source>
        <dbReference type="ARBA" id="ARBA00023136"/>
    </source>
</evidence>
<dbReference type="InterPro" id="IPR036942">
    <property type="entry name" value="Beta-barrel_TonB_sf"/>
</dbReference>
<feature type="signal peptide" evidence="12">
    <location>
        <begin position="1"/>
        <end position="38"/>
    </location>
</feature>
<evidence type="ECO:0000259" key="13">
    <source>
        <dbReference type="Pfam" id="PF00593"/>
    </source>
</evidence>
<dbReference type="Pfam" id="PF07715">
    <property type="entry name" value="Plug"/>
    <property type="match status" value="1"/>
</dbReference>
<dbReference type="EMBL" id="SLXO01000005">
    <property type="protein sequence ID" value="TCP34396.1"/>
    <property type="molecule type" value="Genomic_DNA"/>
</dbReference>
<dbReference type="InterPro" id="IPR039426">
    <property type="entry name" value="TonB-dep_rcpt-like"/>
</dbReference>
<feature type="domain" description="TonB-dependent receptor-like beta-barrel" evidence="13">
    <location>
        <begin position="261"/>
        <end position="686"/>
    </location>
</feature>
<dbReference type="GO" id="GO:0015232">
    <property type="term" value="F:heme transmembrane transporter activity"/>
    <property type="evidence" value="ECO:0007669"/>
    <property type="project" value="InterPro"/>
</dbReference>
<dbReference type="GO" id="GO:0009279">
    <property type="term" value="C:cell outer membrane"/>
    <property type="evidence" value="ECO:0007669"/>
    <property type="project" value="UniProtKB-SubCell"/>
</dbReference>
<evidence type="ECO:0000256" key="11">
    <source>
        <dbReference type="RuleBase" id="RU003357"/>
    </source>
</evidence>
<dbReference type="PANTHER" id="PTHR30069:SF41">
    <property type="entry name" value="HEME_HEMOPEXIN UTILIZATION PROTEIN C"/>
    <property type="match status" value="1"/>
</dbReference>
<evidence type="ECO:0000259" key="14">
    <source>
        <dbReference type="Pfam" id="PF07715"/>
    </source>
</evidence>
<keyword evidence="8 10" id="KW-0472">Membrane</keyword>
<dbReference type="NCBIfam" id="TIGR01785">
    <property type="entry name" value="TonB-hemin"/>
    <property type="match status" value="1"/>
</dbReference>
<keyword evidence="7 11" id="KW-0798">TonB box</keyword>
<dbReference type="OrthoDB" id="9796221at2"/>
<keyword evidence="6 12" id="KW-0732">Signal</keyword>
<organism evidence="15 16">
    <name type="scientific">Rhodothalassium salexigens DSM 2132</name>
    <dbReference type="NCBI Taxonomy" id="1188247"/>
    <lineage>
        <taxon>Bacteria</taxon>
        <taxon>Pseudomonadati</taxon>
        <taxon>Pseudomonadota</taxon>
        <taxon>Alphaproteobacteria</taxon>
        <taxon>Rhodothalassiales</taxon>
        <taxon>Rhodothalassiaceae</taxon>
        <taxon>Rhodothalassium</taxon>
    </lineage>
</organism>
<evidence type="ECO:0000256" key="12">
    <source>
        <dbReference type="SAM" id="SignalP"/>
    </source>
</evidence>
<feature type="chain" id="PRO_5020815097" evidence="12">
    <location>
        <begin position="39"/>
        <end position="715"/>
    </location>
</feature>
<keyword evidence="5 10" id="KW-0812">Transmembrane</keyword>
<dbReference type="Proteomes" id="UP000295399">
    <property type="component" value="Unassembled WGS sequence"/>
</dbReference>
<dbReference type="CDD" id="cd01347">
    <property type="entry name" value="ligand_gated_channel"/>
    <property type="match status" value="1"/>
</dbReference>
<keyword evidence="16" id="KW-1185">Reference proteome</keyword>
<dbReference type="NCBIfam" id="TIGR01786">
    <property type="entry name" value="TonB-hemlactrns"/>
    <property type="match status" value="1"/>
</dbReference>
<evidence type="ECO:0000256" key="6">
    <source>
        <dbReference type="ARBA" id="ARBA00022729"/>
    </source>
</evidence>
<dbReference type="Gene3D" id="2.170.130.10">
    <property type="entry name" value="TonB-dependent receptor, plug domain"/>
    <property type="match status" value="1"/>
</dbReference>
<dbReference type="InterPro" id="IPR037066">
    <property type="entry name" value="Plug_dom_sf"/>
</dbReference>
<evidence type="ECO:0000256" key="9">
    <source>
        <dbReference type="ARBA" id="ARBA00023237"/>
    </source>
</evidence>
<dbReference type="Gene3D" id="2.40.170.20">
    <property type="entry name" value="TonB-dependent receptor, beta-barrel domain"/>
    <property type="match status" value="1"/>
</dbReference>
<dbReference type="InterPro" id="IPR000531">
    <property type="entry name" value="Beta-barrel_TonB"/>
</dbReference>
<dbReference type="RefSeq" id="WP_132708337.1">
    <property type="nucleotide sequence ID" value="NZ_JACIGF010000005.1"/>
</dbReference>
<keyword evidence="15" id="KW-0675">Receptor</keyword>
<dbReference type="Pfam" id="PF00593">
    <property type="entry name" value="TonB_dep_Rec_b-barrel"/>
    <property type="match status" value="1"/>
</dbReference>
<dbReference type="AlphaFoldDB" id="A0A4V2SPC8"/>
<comment type="caution">
    <text evidence="15">The sequence shown here is derived from an EMBL/GenBank/DDBJ whole genome shotgun (WGS) entry which is preliminary data.</text>
</comment>
<dbReference type="GO" id="GO:0015344">
    <property type="term" value="F:siderophore uptake transmembrane transporter activity"/>
    <property type="evidence" value="ECO:0007669"/>
    <property type="project" value="TreeGrafter"/>
</dbReference>
<evidence type="ECO:0000313" key="15">
    <source>
        <dbReference type="EMBL" id="TCP34396.1"/>
    </source>
</evidence>
<dbReference type="InterPro" id="IPR010949">
    <property type="entry name" value="TonB_Hb/transfer/lactofer_rcpt"/>
</dbReference>